<accession>K3W748</accession>
<proteinExistence type="predicted"/>
<dbReference type="HOGENOM" id="CLU_201442_0_0_1"/>
<dbReference type="Proteomes" id="UP000019132">
    <property type="component" value="Unassembled WGS sequence"/>
</dbReference>
<dbReference type="VEuPathDB" id="FungiDB:PYU1_G000789"/>
<dbReference type="InParanoid" id="K3W748"/>
<feature type="compositionally biased region" description="Polar residues" evidence="1">
    <location>
        <begin position="1"/>
        <end position="13"/>
    </location>
</feature>
<reference evidence="3" key="2">
    <citation type="submission" date="2010-04" db="EMBL/GenBank/DDBJ databases">
        <authorList>
            <person name="Buell R."/>
            <person name="Hamilton J."/>
            <person name="Hostetler J."/>
        </authorList>
    </citation>
    <scope>NUCLEOTIDE SEQUENCE [LARGE SCALE GENOMIC DNA]</scope>
    <source>
        <strain evidence="3">DAOM:BR144</strain>
    </source>
</reference>
<name>K3W748_GLOUD</name>
<dbReference type="EnsemblProtists" id="PYU1_T000789">
    <property type="protein sequence ID" value="PYU1_T000789"/>
    <property type="gene ID" value="PYU1_G000789"/>
</dbReference>
<protein>
    <submittedName>
        <fullName evidence="2">Uncharacterized protein</fullName>
    </submittedName>
</protein>
<keyword evidence="3" id="KW-1185">Reference proteome</keyword>
<dbReference type="AlphaFoldDB" id="K3W748"/>
<sequence>MTLSRSKSNQLGPATTRKINRSGHPFICPAYQWLCVVTPTTKYVGLQRLTWRPVSDMEQMPFVSIIQRTPRIR</sequence>
<evidence type="ECO:0000256" key="1">
    <source>
        <dbReference type="SAM" id="MobiDB-lite"/>
    </source>
</evidence>
<organism evidence="2 3">
    <name type="scientific">Globisporangium ultimum (strain ATCC 200006 / CBS 805.95 / DAOM BR144)</name>
    <name type="common">Pythium ultimum</name>
    <dbReference type="NCBI Taxonomy" id="431595"/>
    <lineage>
        <taxon>Eukaryota</taxon>
        <taxon>Sar</taxon>
        <taxon>Stramenopiles</taxon>
        <taxon>Oomycota</taxon>
        <taxon>Peronosporomycetes</taxon>
        <taxon>Pythiales</taxon>
        <taxon>Pythiaceae</taxon>
        <taxon>Globisporangium</taxon>
    </lineage>
</organism>
<evidence type="ECO:0000313" key="2">
    <source>
        <dbReference type="EnsemblProtists" id="PYU1_T000789"/>
    </source>
</evidence>
<feature type="region of interest" description="Disordered" evidence="1">
    <location>
        <begin position="1"/>
        <end position="23"/>
    </location>
</feature>
<evidence type="ECO:0000313" key="3">
    <source>
        <dbReference type="Proteomes" id="UP000019132"/>
    </source>
</evidence>
<reference evidence="2" key="3">
    <citation type="submission" date="2015-02" db="UniProtKB">
        <authorList>
            <consortium name="EnsemblProtists"/>
        </authorList>
    </citation>
    <scope>IDENTIFICATION</scope>
    <source>
        <strain evidence="2">DAOM BR144</strain>
    </source>
</reference>
<reference evidence="3" key="1">
    <citation type="journal article" date="2010" name="Genome Biol.">
        <title>Genome sequence of the necrotrophic plant pathogen Pythium ultimum reveals original pathogenicity mechanisms and effector repertoire.</title>
        <authorList>
            <person name="Levesque C.A."/>
            <person name="Brouwer H."/>
            <person name="Cano L."/>
            <person name="Hamilton J.P."/>
            <person name="Holt C."/>
            <person name="Huitema E."/>
            <person name="Raffaele S."/>
            <person name="Robideau G.P."/>
            <person name="Thines M."/>
            <person name="Win J."/>
            <person name="Zerillo M.M."/>
            <person name="Beakes G.W."/>
            <person name="Boore J.L."/>
            <person name="Busam D."/>
            <person name="Dumas B."/>
            <person name="Ferriera S."/>
            <person name="Fuerstenberg S.I."/>
            <person name="Gachon C.M."/>
            <person name="Gaulin E."/>
            <person name="Govers F."/>
            <person name="Grenville-Briggs L."/>
            <person name="Horner N."/>
            <person name="Hostetler J."/>
            <person name="Jiang R.H."/>
            <person name="Johnson J."/>
            <person name="Krajaejun T."/>
            <person name="Lin H."/>
            <person name="Meijer H.J."/>
            <person name="Moore B."/>
            <person name="Morris P."/>
            <person name="Phuntmart V."/>
            <person name="Puiu D."/>
            <person name="Shetty J."/>
            <person name="Stajich J.E."/>
            <person name="Tripathy S."/>
            <person name="Wawra S."/>
            <person name="van West P."/>
            <person name="Whitty B.R."/>
            <person name="Coutinho P.M."/>
            <person name="Henrissat B."/>
            <person name="Martin F."/>
            <person name="Thomas P.D."/>
            <person name="Tyler B.M."/>
            <person name="De Vries R.P."/>
            <person name="Kamoun S."/>
            <person name="Yandell M."/>
            <person name="Tisserat N."/>
            <person name="Buell C.R."/>
        </authorList>
    </citation>
    <scope>NUCLEOTIDE SEQUENCE</scope>
    <source>
        <strain evidence="3">DAOM:BR144</strain>
    </source>
</reference>
<dbReference type="EMBL" id="GL376620">
    <property type="status" value="NOT_ANNOTATED_CDS"/>
    <property type="molecule type" value="Genomic_DNA"/>
</dbReference>